<keyword evidence="4" id="KW-0805">Transcription regulation</keyword>
<dbReference type="Pfam" id="PF00172">
    <property type="entry name" value="Zn_clus"/>
    <property type="match status" value="1"/>
</dbReference>
<evidence type="ECO:0000313" key="10">
    <source>
        <dbReference type="EMBL" id="RSL64930.1"/>
    </source>
</evidence>
<evidence type="ECO:0000259" key="9">
    <source>
        <dbReference type="PROSITE" id="PS50048"/>
    </source>
</evidence>
<feature type="compositionally biased region" description="Polar residues" evidence="8">
    <location>
        <begin position="71"/>
        <end position="92"/>
    </location>
</feature>
<keyword evidence="5" id="KW-0238">DNA-binding</keyword>
<dbReference type="PANTHER" id="PTHR47782:SF12">
    <property type="entry name" value="ZN(II)2CYS6 TRANSCRIPTION FACTOR (EUROFUNG)"/>
    <property type="match status" value="1"/>
</dbReference>
<dbReference type="PROSITE" id="PS50048">
    <property type="entry name" value="ZN2_CY6_FUNGAL_2"/>
    <property type="match status" value="1"/>
</dbReference>
<dbReference type="PROSITE" id="PS00463">
    <property type="entry name" value="ZN2_CY6_FUNGAL_1"/>
    <property type="match status" value="1"/>
</dbReference>
<dbReference type="SMART" id="SM00066">
    <property type="entry name" value="GAL4"/>
    <property type="match status" value="1"/>
</dbReference>
<dbReference type="Gene3D" id="4.10.240.10">
    <property type="entry name" value="Zn(2)-C6 fungal-type DNA-binding domain"/>
    <property type="match status" value="1"/>
</dbReference>
<dbReference type="Proteomes" id="UP000288168">
    <property type="component" value="Unassembled WGS sequence"/>
</dbReference>
<dbReference type="GO" id="GO:0045944">
    <property type="term" value="P:positive regulation of transcription by RNA polymerase II"/>
    <property type="evidence" value="ECO:0007669"/>
    <property type="project" value="TreeGrafter"/>
</dbReference>
<comment type="subcellular location">
    <subcellularLocation>
        <location evidence="1">Nucleus</location>
    </subcellularLocation>
</comment>
<evidence type="ECO:0000313" key="11">
    <source>
        <dbReference type="Proteomes" id="UP000288168"/>
    </source>
</evidence>
<dbReference type="InterPro" id="IPR001138">
    <property type="entry name" value="Zn2Cys6_DnaBD"/>
</dbReference>
<evidence type="ECO:0000256" key="3">
    <source>
        <dbReference type="ARBA" id="ARBA00022833"/>
    </source>
</evidence>
<reference evidence="10 11" key="1">
    <citation type="submission" date="2017-06" db="EMBL/GenBank/DDBJ databases">
        <title>Comparative genomic analysis of Ambrosia Fusariam Clade fungi.</title>
        <authorList>
            <person name="Stajich J.E."/>
            <person name="Carrillo J."/>
            <person name="Kijimoto T."/>
            <person name="Eskalen A."/>
            <person name="O'Donnell K."/>
            <person name="Kasson M."/>
        </authorList>
    </citation>
    <scope>NUCLEOTIDE SEQUENCE [LARGE SCALE GENOMIC DNA]</scope>
    <source>
        <strain evidence="10 11">NRRL62584</strain>
    </source>
</reference>
<dbReference type="InterPro" id="IPR036864">
    <property type="entry name" value="Zn2-C6_fun-type_DNA-bd_sf"/>
</dbReference>
<dbReference type="GO" id="GO:0008270">
    <property type="term" value="F:zinc ion binding"/>
    <property type="evidence" value="ECO:0007669"/>
    <property type="project" value="InterPro"/>
</dbReference>
<keyword evidence="2" id="KW-0479">Metal-binding</keyword>
<feature type="domain" description="Zn(2)-C6 fungal-type" evidence="9">
    <location>
        <begin position="9"/>
        <end position="39"/>
    </location>
</feature>
<evidence type="ECO:0000256" key="2">
    <source>
        <dbReference type="ARBA" id="ARBA00022723"/>
    </source>
</evidence>
<dbReference type="EMBL" id="NKCI01000031">
    <property type="protein sequence ID" value="RSL64930.1"/>
    <property type="molecule type" value="Genomic_DNA"/>
</dbReference>
<feature type="region of interest" description="Disordered" evidence="8">
    <location>
        <begin position="71"/>
        <end position="131"/>
    </location>
</feature>
<gene>
    <name evidence="10" type="ORF">CEP54_004469</name>
</gene>
<evidence type="ECO:0000256" key="7">
    <source>
        <dbReference type="ARBA" id="ARBA00023242"/>
    </source>
</evidence>
<dbReference type="STRING" id="1325734.A0A428QI04"/>
<name>A0A428QI04_9HYPO</name>
<dbReference type="CDD" id="cd00067">
    <property type="entry name" value="GAL4"/>
    <property type="match status" value="1"/>
</dbReference>
<dbReference type="SUPFAM" id="SSF57701">
    <property type="entry name" value="Zn2/Cys6 DNA-binding domain"/>
    <property type="match status" value="1"/>
</dbReference>
<comment type="caution">
    <text evidence="10">The sequence shown here is derived from an EMBL/GenBank/DDBJ whole genome shotgun (WGS) entry which is preliminary data.</text>
</comment>
<dbReference type="GO" id="GO:0043565">
    <property type="term" value="F:sequence-specific DNA binding"/>
    <property type="evidence" value="ECO:0007669"/>
    <property type="project" value="TreeGrafter"/>
</dbReference>
<dbReference type="GO" id="GO:0000981">
    <property type="term" value="F:DNA-binding transcription factor activity, RNA polymerase II-specific"/>
    <property type="evidence" value="ECO:0007669"/>
    <property type="project" value="InterPro"/>
</dbReference>
<evidence type="ECO:0000256" key="8">
    <source>
        <dbReference type="SAM" id="MobiDB-lite"/>
    </source>
</evidence>
<protein>
    <recommendedName>
        <fullName evidence="9">Zn(2)-C6 fungal-type domain-containing protein</fullName>
    </recommendedName>
</protein>
<keyword evidence="11" id="KW-1185">Reference proteome</keyword>
<keyword evidence="6" id="KW-0804">Transcription</keyword>
<evidence type="ECO:0000256" key="1">
    <source>
        <dbReference type="ARBA" id="ARBA00004123"/>
    </source>
</evidence>
<dbReference type="OrthoDB" id="4158087at2759"/>
<dbReference type="GO" id="GO:0005634">
    <property type="term" value="C:nucleus"/>
    <property type="evidence" value="ECO:0007669"/>
    <property type="project" value="UniProtKB-SubCell"/>
</dbReference>
<organism evidence="10 11">
    <name type="scientific">Fusarium duplospermum</name>
    <dbReference type="NCBI Taxonomy" id="1325734"/>
    <lineage>
        <taxon>Eukaryota</taxon>
        <taxon>Fungi</taxon>
        <taxon>Dikarya</taxon>
        <taxon>Ascomycota</taxon>
        <taxon>Pezizomycotina</taxon>
        <taxon>Sordariomycetes</taxon>
        <taxon>Hypocreomycetidae</taxon>
        <taxon>Hypocreales</taxon>
        <taxon>Nectriaceae</taxon>
        <taxon>Fusarium</taxon>
        <taxon>Fusarium solani species complex</taxon>
    </lineage>
</organism>
<dbReference type="InterPro" id="IPR052202">
    <property type="entry name" value="Yeast_MetPath_Reg"/>
</dbReference>
<keyword evidence="3" id="KW-0862">Zinc</keyword>
<dbReference type="PANTHER" id="PTHR47782">
    <property type="entry name" value="ZN(II)2CYS6 TRANSCRIPTION FACTOR (EUROFUNG)-RELATED"/>
    <property type="match status" value="1"/>
</dbReference>
<evidence type="ECO:0000256" key="4">
    <source>
        <dbReference type="ARBA" id="ARBA00023015"/>
    </source>
</evidence>
<accession>A0A428QI04</accession>
<dbReference type="AlphaFoldDB" id="A0A428QI04"/>
<proteinExistence type="predicted"/>
<sequence>MTTSISRLSCTPCRQKKLKCDRVLPQCGRCARAGEECSFPTSRKVNKGKRKQVRELEEKLVQLEDRIQTLSAGEATRSQDPGGFTSTATFSRSPALDGNSVDVGIVEPRGEGQPPSQDVADEGHHDESPAIVASAELLEELQVASSPLGT</sequence>
<evidence type="ECO:0000256" key="5">
    <source>
        <dbReference type="ARBA" id="ARBA00023125"/>
    </source>
</evidence>
<keyword evidence="7" id="KW-0539">Nucleus</keyword>
<evidence type="ECO:0000256" key="6">
    <source>
        <dbReference type="ARBA" id="ARBA00023163"/>
    </source>
</evidence>